<evidence type="ECO:0000256" key="1">
    <source>
        <dbReference type="SAM" id="MobiDB-lite"/>
    </source>
</evidence>
<reference evidence="2 3" key="1">
    <citation type="submission" date="2018-08" db="EMBL/GenBank/DDBJ databases">
        <title>Genomic investigation of the strawberry pathogen Phytophthora fragariae indicates pathogenicity is determined by transcriptional variation in three key races.</title>
        <authorList>
            <person name="Adams T.M."/>
            <person name="Armitage A.D."/>
            <person name="Sobczyk M.K."/>
            <person name="Bates H.J."/>
            <person name="Dunwell J.M."/>
            <person name="Nellist C.F."/>
            <person name="Harrison R.J."/>
        </authorList>
    </citation>
    <scope>NUCLEOTIDE SEQUENCE [LARGE SCALE GENOMIC DNA]</scope>
    <source>
        <strain evidence="2 3">NOV-71</strain>
    </source>
</reference>
<protein>
    <submittedName>
        <fullName evidence="2">Uncharacterized protein</fullName>
    </submittedName>
</protein>
<gene>
    <name evidence="2" type="ORF">PF007_g30473</name>
</gene>
<comment type="caution">
    <text evidence="2">The sequence shown here is derived from an EMBL/GenBank/DDBJ whole genome shotgun (WGS) entry which is preliminary data.</text>
</comment>
<name>A0A6A3PSE9_9STRA</name>
<proteinExistence type="predicted"/>
<dbReference type="AlphaFoldDB" id="A0A6A3PSE9"/>
<sequence length="96" mass="10174">MNCTRVALPASGSWYAHSFASKDTIMSSSEALSMSGAMLISSKNGSCATSRSTRSRFGSDSYSTEEKAALPSLPSLGSSVLLSLWRSKIEENGDRS</sequence>
<evidence type="ECO:0000313" key="3">
    <source>
        <dbReference type="Proteomes" id="UP000441208"/>
    </source>
</evidence>
<dbReference type="Proteomes" id="UP000441208">
    <property type="component" value="Unassembled WGS sequence"/>
</dbReference>
<organism evidence="2 3">
    <name type="scientific">Phytophthora fragariae</name>
    <dbReference type="NCBI Taxonomy" id="53985"/>
    <lineage>
        <taxon>Eukaryota</taxon>
        <taxon>Sar</taxon>
        <taxon>Stramenopiles</taxon>
        <taxon>Oomycota</taxon>
        <taxon>Peronosporomycetes</taxon>
        <taxon>Peronosporales</taxon>
        <taxon>Peronosporaceae</taxon>
        <taxon>Phytophthora</taxon>
    </lineage>
</organism>
<feature type="region of interest" description="Disordered" evidence="1">
    <location>
        <begin position="43"/>
        <end position="62"/>
    </location>
</feature>
<dbReference type="EMBL" id="QXFZ01005485">
    <property type="protein sequence ID" value="KAE9060799.1"/>
    <property type="molecule type" value="Genomic_DNA"/>
</dbReference>
<evidence type="ECO:0000313" key="2">
    <source>
        <dbReference type="EMBL" id="KAE9060799.1"/>
    </source>
</evidence>
<accession>A0A6A3PSE9</accession>